<keyword evidence="4" id="KW-1185">Reference proteome</keyword>
<gene>
    <name evidence="3" type="ORF">HND93_05365</name>
</gene>
<evidence type="ECO:0000313" key="3">
    <source>
        <dbReference type="EMBL" id="NYZ19132.1"/>
    </source>
</evidence>
<evidence type="ECO:0000259" key="2">
    <source>
        <dbReference type="Pfam" id="PF13670"/>
    </source>
</evidence>
<dbReference type="InterPro" id="IPR025711">
    <property type="entry name" value="PepSY"/>
</dbReference>
<dbReference type="Pfam" id="PF13670">
    <property type="entry name" value="PepSY_2"/>
    <property type="match status" value="1"/>
</dbReference>
<dbReference type="Proteomes" id="UP000584642">
    <property type="component" value="Unassembled WGS sequence"/>
</dbReference>
<reference evidence="3 4" key="1">
    <citation type="submission" date="2020-05" db="EMBL/GenBank/DDBJ databases">
        <title>Azospirillum oleiclasticum sp. nov, a nitrogen-fixing and heavy crude oil-emulsifying bacterium isolated from the crude oil of Yumen Oilfield.</title>
        <authorList>
            <person name="Wu D."/>
            <person name="Cai M."/>
            <person name="Zhang X."/>
        </authorList>
    </citation>
    <scope>NUCLEOTIDE SEQUENCE [LARGE SCALE GENOMIC DNA]</scope>
    <source>
        <strain evidence="3 4">ROY-1-1-2</strain>
    </source>
</reference>
<evidence type="ECO:0000313" key="4">
    <source>
        <dbReference type="Proteomes" id="UP000584642"/>
    </source>
</evidence>
<dbReference type="RefSeq" id="WP_180280908.1">
    <property type="nucleotide sequence ID" value="NZ_JABFDB010000002.1"/>
</dbReference>
<dbReference type="EMBL" id="JABFDB010000002">
    <property type="protein sequence ID" value="NYZ19132.1"/>
    <property type="molecule type" value="Genomic_DNA"/>
</dbReference>
<feature type="signal peptide" evidence="1">
    <location>
        <begin position="1"/>
        <end position="23"/>
    </location>
</feature>
<sequence>MRIVTASILAAFATLAAAAPALAEPKCTTEPKSAWLTEDAMKAKIAGMGYKDIRTFKSTSGGCYEIYGHDKNGKKAEVYFNPVTGDIVHAK</sequence>
<comment type="caution">
    <text evidence="3">The sequence shown here is derived from an EMBL/GenBank/DDBJ whole genome shotgun (WGS) entry which is preliminary data.</text>
</comment>
<keyword evidence="1" id="KW-0732">Signal</keyword>
<name>A0ABX2T784_9PROT</name>
<accession>A0ABX2T784</accession>
<protein>
    <submittedName>
        <fullName evidence="3">PepSY domain-containing protein</fullName>
    </submittedName>
</protein>
<feature type="chain" id="PRO_5047465891" evidence="1">
    <location>
        <begin position="24"/>
        <end position="91"/>
    </location>
</feature>
<organism evidence="3 4">
    <name type="scientific">Azospirillum oleiclasticum</name>
    <dbReference type="NCBI Taxonomy" id="2735135"/>
    <lineage>
        <taxon>Bacteria</taxon>
        <taxon>Pseudomonadati</taxon>
        <taxon>Pseudomonadota</taxon>
        <taxon>Alphaproteobacteria</taxon>
        <taxon>Rhodospirillales</taxon>
        <taxon>Azospirillaceae</taxon>
        <taxon>Azospirillum</taxon>
    </lineage>
</organism>
<feature type="domain" description="PepSY" evidence="2">
    <location>
        <begin position="9"/>
        <end position="90"/>
    </location>
</feature>
<evidence type="ECO:0000256" key="1">
    <source>
        <dbReference type="SAM" id="SignalP"/>
    </source>
</evidence>
<proteinExistence type="predicted"/>